<evidence type="ECO:0000313" key="1">
    <source>
        <dbReference type="EMBL" id="AUV61792.1"/>
    </source>
</evidence>
<evidence type="ECO:0000313" key="2">
    <source>
        <dbReference type="Proteomes" id="UP000240564"/>
    </source>
</evidence>
<dbReference type="EMBL" id="MG775259">
    <property type="protein sequence ID" value="AUV61792.1"/>
    <property type="molecule type" value="Genomic_DNA"/>
</dbReference>
<proteinExistence type="predicted"/>
<gene>
    <name evidence="1" type="ORF">PsPhBjorn_gp24</name>
</gene>
<dbReference type="Pfam" id="PF23825">
    <property type="entry name" value="DUF7195"/>
    <property type="match status" value="1"/>
</dbReference>
<keyword evidence="2" id="KW-1185">Reference proteome</keyword>
<accession>A0A2K9VHP1</accession>
<name>A0A2K9VHP1_9CAUD</name>
<reference evidence="1 2" key="1">
    <citation type="submission" date="2018-01" db="EMBL/GenBank/DDBJ databases">
        <title>Pseudomonas phages infecting Pseudomonas sp. isolated from Prunus avium.</title>
        <authorList>
            <person name="Colberg O."/>
            <person name="Byth Carstens A."/>
        </authorList>
    </citation>
    <scope>NUCLEOTIDE SEQUENCE [LARGE SCALE GENOMIC DNA]</scope>
</reference>
<protein>
    <submittedName>
        <fullName evidence="1">Uncharacterized protein</fullName>
    </submittedName>
</protein>
<sequence length="73" mass="8334">MTEQDTTVVRIPEGDIVVTRKVPMTNKTCDELRFIRTHREQVLTLANGQPTSIPFPTLIKQLVEEEATRIVMP</sequence>
<dbReference type="InterPro" id="IPR055619">
    <property type="entry name" value="DUF7195"/>
</dbReference>
<dbReference type="Proteomes" id="UP000240564">
    <property type="component" value="Segment"/>
</dbReference>
<organism evidence="1 2">
    <name type="scientific">Pseudomonas phage Bjorn</name>
    <dbReference type="NCBI Taxonomy" id="2079288"/>
    <lineage>
        <taxon>Viruses</taxon>
        <taxon>Duplodnaviria</taxon>
        <taxon>Heunggongvirae</taxon>
        <taxon>Uroviricota</taxon>
        <taxon>Caudoviricetes</taxon>
        <taxon>Bjornvirus</taxon>
        <taxon>Bjornvirus bjorn</taxon>
    </lineage>
</organism>